<accession>A0AAV1XU32</accession>
<keyword evidence="2" id="KW-1185">Reference proteome</keyword>
<dbReference type="Proteomes" id="UP001497480">
    <property type="component" value="Unassembled WGS sequence"/>
</dbReference>
<organism evidence="1 2">
    <name type="scientific">Lupinus luteus</name>
    <name type="common">European yellow lupine</name>
    <dbReference type="NCBI Taxonomy" id="3873"/>
    <lineage>
        <taxon>Eukaryota</taxon>
        <taxon>Viridiplantae</taxon>
        <taxon>Streptophyta</taxon>
        <taxon>Embryophyta</taxon>
        <taxon>Tracheophyta</taxon>
        <taxon>Spermatophyta</taxon>
        <taxon>Magnoliopsida</taxon>
        <taxon>eudicotyledons</taxon>
        <taxon>Gunneridae</taxon>
        <taxon>Pentapetalae</taxon>
        <taxon>rosids</taxon>
        <taxon>fabids</taxon>
        <taxon>Fabales</taxon>
        <taxon>Fabaceae</taxon>
        <taxon>Papilionoideae</taxon>
        <taxon>50 kb inversion clade</taxon>
        <taxon>genistoids sensu lato</taxon>
        <taxon>core genistoids</taxon>
        <taxon>Genisteae</taxon>
        <taxon>Lupinus</taxon>
    </lineage>
</organism>
<sequence length="122" mass="13320">MSFSELNILRFPLTVYGQLANSETPLEERLNSCAQLEYVSTVQTRPSPSARLGNLGARASVMAPSQARLAQRLACLAPNLGHMRLLCPRGLGHVCDLDSCLCQTWHLGLVLGQCHATRLVHP</sequence>
<dbReference type="AlphaFoldDB" id="A0AAV1XU32"/>
<dbReference type="EMBL" id="CAXHTB010000018">
    <property type="protein sequence ID" value="CAL0324788.1"/>
    <property type="molecule type" value="Genomic_DNA"/>
</dbReference>
<reference evidence="1 2" key="1">
    <citation type="submission" date="2024-03" db="EMBL/GenBank/DDBJ databases">
        <authorList>
            <person name="Martinez-Hernandez J."/>
        </authorList>
    </citation>
    <scope>NUCLEOTIDE SEQUENCE [LARGE SCALE GENOMIC DNA]</scope>
</reference>
<comment type="caution">
    <text evidence="1">The sequence shown here is derived from an EMBL/GenBank/DDBJ whole genome shotgun (WGS) entry which is preliminary data.</text>
</comment>
<evidence type="ECO:0000313" key="1">
    <source>
        <dbReference type="EMBL" id="CAL0324788.1"/>
    </source>
</evidence>
<proteinExistence type="predicted"/>
<name>A0AAV1XU32_LUPLU</name>
<protein>
    <submittedName>
        <fullName evidence="1">Uncharacterized protein</fullName>
    </submittedName>
</protein>
<gene>
    <name evidence="1" type="ORF">LLUT_LOCUS25848</name>
</gene>
<evidence type="ECO:0000313" key="2">
    <source>
        <dbReference type="Proteomes" id="UP001497480"/>
    </source>
</evidence>